<comment type="caution">
    <text evidence="2">The sequence shown here is derived from an EMBL/GenBank/DDBJ whole genome shotgun (WGS) entry which is preliminary data.</text>
</comment>
<evidence type="ECO:0000313" key="2">
    <source>
        <dbReference type="EMBL" id="TYK10307.1"/>
    </source>
</evidence>
<evidence type="ECO:0000313" key="4">
    <source>
        <dbReference type="Proteomes" id="UP000321947"/>
    </source>
</evidence>
<name>A0A5D3CEB9_CUCMM</name>
<dbReference type="Proteomes" id="UP000321393">
    <property type="component" value="Unassembled WGS sequence"/>
</dbReference>
<dbReference type="Proteomes" id="UP000321947">
    <property type="component" value="Unassembled WGS sequence"/>
</dbReference>
<gene>
    <name evidence="2" type="ORF">E5676_scaffold16G004600</name>
    <name evidence="1" type="ORF">E6C27_scaffold761G00890</name>
</gene>
<accession>A0A5D3CEB9</accession>
<organism evidence="2 4">
    <name type="scientific">Cucumis melo var. makuwa</name>
    <name type="common">Oriental melon</name>
    <dbReference type="NCBI Taxonomy" id="1194695"/>
    <lineage>
        <taxon>Eukaryota</taxon>
        <taxon>Viridiplantae</taxon>
        <taxon>Streptophyta</taxon>
        <taxon>Embryophyta</taxon>
        <taxon>Tracheophyta</taxon>
        <taxon>Spermatophyta</taxon>
        <taxon>Magnoliopsida</taxon>
        <taxon>eudicotyledons</taxon>
        <taxon>Gunneridae</taxon>
        <taxon>Pentapetalae</taxon>
        <taxon>rosids</taxon>
        <taxon>fabids</taxon>
        <taxon>Cucurbitales</taxon>
        <taxon>Cucurbitaceae</taxon>
        <taxon>Benincaseae</taxon>
        <taxon>Cucumis</taxon>
    </lineage>
</organism>
<keyword evidence="2" id="KW-0808">Transferase</keyword>
<evidence type="ECO:0000313" key="3">
    <source>
        <dbReference type="Proteomes" id="UP000321393"/>
    </source>
</evidence>
<dbReference type="OrthoDB" id="3344688at2759"/>
<dbReference type="AlphaFoldDB" id="A0A5D3CEB9"/>
<keyword evidence="2" id="KW-0418">Kinase</keyword>
<reference evidence="3 4" key="1">
    <citation type="submission" date="2019-08" db="EMBL/GenBank/DDBJ databases">
        <title>Draft genome sequences of two oriental melons (Cucumis melo L. var makuwa).</title>
        <authorList>
            <person name="Kwon S.-Y."/>
        </authorList>
    </citation>
    <scope>NUCLEOTIDE SEQUENCE [LARGE SCALE GENOMIC DNA]</scope>
    <source>
        <strain evidence="4">cv. Chang Bougi</strain>
        <strain evidence="3">cv. SW 3</strain>
        <tissue evidence="2">Leaf</tissue>
    </source>
</reference>
<protein>
    <submittedName>
        <fullName evidence="2">Cysteine-rich RLK (Receptor-like protein kinase) 8</fullName>
    </submittedName>
</protein>
<dbReference type="GO" id="GO:0016301">
    <property type="term" value="F:kinase activity"/>
    <property type="evidence" value="ECO:0007669"/>
    <property type="project" value="UniProtKB-KW"/>
</dbReference>
<sequence length="245" mass="28559">MEEMRALKKNKTWDLSTLHKGHKTVKYIWVFTLKYRANGILDRHKIQRRHSVSQRKYTLDLLAEIGMLGCHPADTTIEFNAELENSSDGFLLIKKYHRLAPYEDHMRAINKILRYLKATPGKGLRFRKTDNVLKLILILTGQDLLLKESLPQDTVLLCKAILLLGEVRSKELWLEAVLKLIQGYEFEDLRGDLAPEGLNKWRRHFIKEKFDNGSLCIPYIPSSQQIVDILKKGLFRQNFDLCVNK</sequence>
<proteinExistence type="predicted"/>
<evidence type="ECO:0000313" key="1">
    <source>
        <dbReference type="EMBL" id="KAA0050960.1"/>
    </source>
</evidence>
<dbReference type="EMBL" id="SSTE01011666">
    <property type="protein sequence ID" value="KAA0050960.1"/>
    <property type="molecule type" value="Genomic_DNA"/>
</dbReference>
<dbReference type="EMBL" id="SSTD01011206">
    <property type="protein sequence ID" value="TYK10307.1"/>
    <property type="molecule type" value="Genomic_DNA"/>
</dbReference>
<keyword evidence="2" id="KW-0675">Receptor</keyword>